<dbReference type="PROSITE" id="PS51898">
    <property type="entry name" value="TYR_RECOMBINASE"/>
    <property type="match status" value="1"/>
</dbReference>
<dbReference type="InterPro" id="IPR010998">
    <property type="entry name" value="Integrase_recombinase_N"/>
</dbReference>
<dbReference type="InterPro" id="IPR038488">
    <property type="entry name" value="Integrase_DNA-bd_sf"/>
</dbReference>
<evidence type="ECO:0000256" key="1">
    <source>
        <dbReference type="ARBA" id="ARBA00008857"/>
    </source>
</evidence>
<dbReference type="InterPro" id="IPR050808">
    <property type="entry name" value="Phage_Integrase"/>
</dbReference>
<dbReference type="EMBL" id="OCNJ01000006">
    <property type="protein sequence ID" value="SOD97244.1"/>
    <property type="molecule type" value="Genomic_DNA"/>
</dbReference>
<name>A0A286GQJ5_9PROT</name>
<dbReference type="OrthoDB" id="7298605at2"/>
<dbReference type="InterPro" id="IPR011010">
    <property type="entry name" value="DNA_brk_join_enz"/>
</dbReference>
<feature type="region of interest" description="Disordered" evidence="5">
    <location>
        <begin position="398"/>
        <end position="444"/>
    </location>
</feature>
<organism evidence="7 8">
    <name type="scientific">Caenispirillum bisanense</name>
    <dbReference type="NCBI Taxonomy" id="414052"/>
    <lineage>
        <taxon>Bacteria</taxon>
        <taxon>Pseudomonadati</taxon>
        <taxon>Pseudomonadota</taxon>
        <taxon>Alphaproteobacteria</taxon>
        <taxon>Rhodospirillales</taxon>
        <taxon>Novispirillaceae</taxon>
        <taxon>Caenispirillum</taxon>
    </lineage>
</organism>
<dbReference type="Pfam" id="PF13356">
    <property type="entry name" value="Arm-DNA-bind_3"/>
    <property type="match status" value="1"/>
</dbReference>
<dbReference type="Pfam" id="PF00589">
    <property type="entry name" value="Phage_integrase"/>
    <property type="match status" value="1"/>
</dbReference>
<evidence type="ECO:0000256" key="3">
    <source>
        <dbReference type="ARBA" id="ARBA00023125"/>
    </source>
</evidence>
<accession>A0A286GQJ5</accession>
<dbReference type="GO" id="GO:0006310">
    <property type="term" value="P:DNA recombination"/>
    <property type="evidence" value="ECO:0007669"/>
    <property type="project" value="UniProtKB-KW"/>
</dbReference>
<dbReference type="Proteomes" id="UP000219621">
    <property type="component" value="Unassembled WGS sequence"/>
</dbReference>
<reference evidence="7 8" key="1">
    <citation type="submission" date="2017-09" db="EMBL/GenBank/DDBJ databases">
        <authorList>
            <person name="Ehlers B."/>
            <person name="Leendertz F.H."/>
        </authorList>
    </citation>
    <scope>NUCLEOTIDE SEQUENCE [LARGE SCALE GENOMIC DNA]</scope>
    <source>
        <strain evidence="7 8">USBA 140</strain>
    </source>
</reference>
<feature type="compositionally biased region" description="Low complexity" evidence="5">
    <location>
        <begin position="415"/>
        <end position="426"/>
    </location>
</feature>
<evidence type="ECO:0000256" key="5">
    <source>
        <dbReference type="SAM" id="MobiDB-lite"/>
    </source>
</evidence>
<dbReference type="Gene3D" id="1.10.150.130">
    <property type="match status" value="1"/>
</dbReference>
<dbReference type="AlphaFoldDB" id="A0A286GQJ5"/>
<gene>
    <name evidence="7" type="ORF">SAMN05421508_106349</name>
</gene>
<keyword evidence="3" id="KW-0238">DNA-binding</keyword>
<dbReference type="SUPFAM" id="SSF56349">
    <property type="entry name" value="DNA breaking-rejoining enzymes"/>
    <property type="match status" value="1"/>
</dbReference>
<evidence type="ECO:0000313" key="7">
    <source>
        <dbReference type="EMBL" id="SOD97244.1"/>
    </source>
</evidence>
<dbReference type="InterPro" id="IPR002104">
    <property type="entry name" value="Integrase_catalytic"/>
</dbReference>
<evidence type="ECO:0000256" key="4">
    <source>
        <dbReference type="ARBA" id="ARBA00023172"/>
    </source>
</evidence>
<sequence>MKLRDSAIRAIKPTSERERYRFDGYPGLALRVTPRGVKTWVYHYRVRGTGTQRELTIGRFDTIGEADIRERYNDLRKRVARGEDPAAPPPPKPQVLTVRDLVDFYFKKKAELNEPVRASSEAEARRLLSKDILDASCGDGSVYGDLPADQLTEDMIREILARIVGRGAPVVANRLLAWLKKVYAIGVSEKKVTESPCRHIRRPHREKERSRVLSLKEFGDLWSALWSDTAISRSIKLALLFLMIVPARRSEILKLKAGDIGADGFVELQPEDVKQDRLQRYYIPEPARKLVDGIEEGYLFPSPRVLDRPIAGRSISQAVRRYFTAWGLKKFTPHDLRRSLSTFLASSGIDKNDISRILGHQVDGDVTGRIYVQFSYDPVKREAGRALEALFSNVLSDEPAASMQEHEQRSSASATQPTPRSPTTGRTRQKGPRTAGSVGTRRSA</sequence>
<dbReference type="PANTHER" id="PTHR30629">
    <property type="entry name" value="PROPHAGE INTEGRASE"/>
    <property type="match status" value="1"/>
</dbReference>
<dbReference type="GO" id="GO:0015074">
    <property type="term" value="P:DNA integration"/>
    <property type="evidence" value="ECO:0007669"/>
    <property type="project" value="UniProtKB-KW"/>
</dbReference>
<keyword evidence="8" id="KW-1185">Reference proteome</keyword>
<dbReference type="GO" id="GO:0003677">
    <property type="term" value="F:DNA binding"/>
    <property type="evidence" value="ECO:0007669"/>
    <property type="project" value="UniProtKB-KW"/>
</dbReference>
<dbReference type="PANTHER" id="PTHR30629:SF2">
    <property type="entry name" value="PROPHAGE INTEGRASE INTS-RELATED"/>
    <property type="match status" value="1"/>
</dbReference>
<dbReference type="Gene3D" id="3.30.160.390">
    <property type="entry name" value="Integrase, DNA-binding domain"/>
    <property type="match status" value="1"/>
</dbReference>
<evidence type="ECO:0000259" key="6">
    <source>
        <dbReference type="PROSITE" id="PS51898"/>
    </source>
</evidence>
<evidence type="ECO:0000256" key="2">
    <source>
        <dbReference type="ARBA" id="ARBA00022908"/>
    </source>
</evidence>
<proteinExistence type="inferred from homology"/>
<protein>
    <submittedName>
        <fullName evidence="7">Site-specific recombinase XerD</fullName>
    </submittedName>
</protein>
<comment type="similarity">
    <text evidence="1">Belongs to the 'phage' integrase family.</text>
</comment>
<keyword evidence="2" id="KW-0229">DNA integration</keyword>
<evidence type="ECO:0000313" key="8">
    <source>
        <dbReference type="Proteomes" id="UP000219621"/>
    </source>
</evidence>
<dbReference type="InterPro" id="IPR013762">
    <property type="entry name" value="Integrase-like_cat_sf"/>
</dbReference>
<feature type="domain" description="Tyr recombinase" evidence="6">
    <location>
        <begin position="208"/>
        <end position="384"/>
    </location>
</feature>
<dbReference type="Gene3D" id="1.10.443.10">
    <property type="entry name" value="Intergrase catalytic core"/>
    <property type="match status" value="1"/>
</dbReference>
<keyword evidence="4" id="KW-0233">DNA recombination</keyword>
<dbReference type="InterPro" id="IPR025166">
    <property type="entry name" value="Integrase_DNA_bind_dom"/>
</dbReference>